<dbReference type="AlphaFoldDB" id="A0A0F9IWM6"/>
<reference evidence="1" key="1">
    <citation type="journal article" date="2015" name="Nature">
        <title>Complex archaea that bridge the gap between prokaryotes and eukaryotes.</title>
        <authorList>
            <person name="Spang A."/>
            <person name="Saw J.H."/>
            <person name="Jorgensen S.L."/>
            <person name="Zaremba-Niedzwiedzka K."/>
            <person name="Martijn J."/>
            <person name="Lind A.E."/>
            <person name="van Eijk R."/>
            <person name="Schleper C."/>
            <person name="Guy L."/>
            <person name="Ettema T.J."/>
        </authorList>
    </citation>
    <scope>NUCLEOTIDE SEQUENCE</scope>
</reference>
<protein>
    <submittedName>
        <fullName evidence="1">Uncharacterized protein</fullName>
    </submittedName>
</protein>
<sequence length="75" mass="8660">MSKFDIVVGGDTEFTVHRCGCRDVKRAVTLGRASHYYTVEADTAEQAKNDEIAEYQHNKQDWRSEDFRIMPCCKT</sequence>
<accession>A0A0F9IWM6</accession>
<proteinExistence type="predicted"/>
<comment type="caution">
    <text evidence="1">The sequence shown here is derived from an EMBL/GenBank/DDBJ whole genome shotgun (WGS) entry which is preliminary data.</text>
</comment>
<gene>
    <name evidence="1" type="ORF">LCGC14_1894110</name>
</gene>
<evidence type="ECO:0000313" key="1">
    <source>
        <dbReference type="EMBL" id="KKL91492.1"/>
    </source>
</evidence>
<name>A0A0F9IWM6_9ZZZZ</name>
<organism evidence="1">
    <name type="scientific">marine sediment metagenome</name>
    <dbReference type="NCBI Taxonomy" id="412755"/>
    <lineage>
        <taxon>unclassified sequences</taxon>
        <taxon>metagenomes</taxon>
        <taxon>ecological metagenomes</taxon>
    </lineage>
</organism>
<dbReference type="EMBL" id="LAZR01019715">
    <property type="protein sequence ID" value="KKL91492.1"/>
    <property type="molecule type" value="Genomic_DNA"/>
</dbReference>